<reference evidence="2 3" key="1">
    <citation type="submission" date="2018-10" db="EMBL/GenBank/DDBJ databases">
        <title>Genomic Encyclopedia of Type Strains, Phase IV (KMG-IV): sequencing the most valuable type-strain genomes for metagenomic binning, comparative biology and taxonomic classification.</title>
        <authorList>
            <person name="Goeker M."/>
        </authorList>
    </citation>
    <scope>NUCLEOTIDE SEQUENCE [LARGE SCALE GENOMIC DNA]</scope>
    <source>
        <strain evidence="2 3">DSM 3303</strain>
    </source>
</reference>
<feature type="transmembrane region" description="Helical" evidence="1">
    <location>
        <begin position="12"/>
        <end position="31"/>
    </location>
</feature>
<keyword evidence="1" id="KW-1133">Transmembrane helix</keyword>
<gene>
    <name evidence="2" type="ORF">C8E02_1671</name>
</gene>
<feature type="transmembrane region" description="Helical" evidence="1">
    <location>
        <begin position="155"/>
        <end position="182"/>
    </location>
</feature>
<feature type="transmembrane region" description="Helical" evidence="1">
    <location>
        <begin position="279"/>
        <end position="297"/>
    </location>
</feature>
<evidence type="ECO:0000256" key="1">
    <source>
        <dbReference type="SAM" id="Phobius"/>
    </source>
</evidence>
<sequence length="354" mass="40712">MIKKIKNWQASCVLLIFVFFFCVTFLHYIGIDALEERNDIQFFADSWTYHKLASSSNDWLAQDVSVISVGGNFLGPLLILNLLNQNYYLVLIFNFIVFSWGVIKISQELKLDSLKLLLIILINPTTISSLISINKEIISFLFVAYTVSFYHRRSFLGFMFSLFLAILTRWQLAIFAILVFCFHSPLNPLKNKRRTFIFLTLLAISLAYYMANEILAPVIESFEFSADQHDGSGIWNKLIELQGTGLYILAFPLKAAQLLFGLSFNIFGIYDHQVFYNDVVQTLASAASLGLLLLIFLKKNPTLESNATLASIIYLAIFSLSPIFTPRYLYPVYIYWAIFYCQKQYNKNTKKSYN</sequence>
<feature type="transmembrane region" description="Helical" evidence="1">
    <location>
        <begin position="117"/>
        <end position="143"/>
    </location>
</feature>
<protein>
    <recommendedName>
        <fullName evidence="4">Dolichyl-phosphate-mannose-protein mannosyltransferase</fullName>
    </recommendedName>
</protein>
<accession>A0A495BDU8</accession>
<evidence type="ECO:0008006" key="4">
    <source>
        <dbReference type="Google" id="ProtNLM"/>
    </source>
</evidence>
<feature type="transmembrane region" description="Helical" evidence="1">
    <location>
        <begin position="87"/>
        <end position="105"/>
    </location>
</feature>
<feature type="transmembrane region" description="Helical" evidence="1">
    <location>
        <begin position="194"/>
        <end position="211"/>
    </location>
</feature>
<dbReference type="RefSeq" id="WP_147424475.1">
    <property type="nucleotide sequence ID" value="NZ_RBID01000014.1"/>
</dbReference>
<comment type="caution">
    <text evidence="2">The sequence shown here is derived from an EMBL/GenBank/DDBJ whole genome shotgun (WGS) entry which is preliminary data.</text>
</comment>
<dbReference type="AlphaFoldDB" id="A0A495BDU8"/>
<proteinExistence type="predicted"/>
<dbReference type="Proteomes" id="UP000279384">
    <property type="component" value="Unassembled WGS sequence"/>
</dbReference>
<dbReference type="EMBL" id="RBID01000014">
    <property type="protein sequence ID" value="RKQ58703.1"/>
    <property type="molecule type" value="Genomic_DNA"/>
</dbReference>
<keyword evidence="1" id="KW-0812">Transmembrane</keyword>
<feature type="transmembrane region" description="Helical" evidence="1">
    <location>
        <begin position="245"/>
        <end position="267"/>
    </location>
</feature>
<name>A0A495BDU8_VOGIN</name>
<evidence type="ECO:0000313" key="2">
    <source>
        <dbReference type="EMBL" id="RKQ58703.1"/>
    </source>
</evidence>
<evidence type="ECO:0000313" key="3">
    <source>
        <dbReference type="Proteomes" id="UP000279384"/>
    </source>
</evidence>
<organism evidence="2 3">
    <name type="scientific">Vogesella indigofera</name>
    <name type="common">Pseudomonas indigofera</name>
    <dbReference type="NCBI Taxonomy" id="45465"/>
    <lineage>
        <taxon>Bacteria</taxon>
        <taxon>Pseudomonadati</taxon>
        <taxon>Pseudomonadota</taxon>
        <taxon>Betaproteobacteria</taxon>
        <taxon>Neisseriales</taxon>
        <taxon>Chromobacteriaceae</taxon>
        <taxon>Vogesella</taxon>
    </lineage>
</organism>
<keyword evidence="1" id="KW-0472">Membrane</keyword>
<feature type="transmembrane region" description="Helical" evidence="1">
    <location>
        <begin position="309"/>
        <end position="330"/>
    </location>
</feature>